<dbReference type="Pfam" id="PF03208">
    <property type="entry name" value="PRA1"/>
    <property type="match status" value="1"/>
</dbReference>
<protein>
    <recommendedName>
        <fullName evidence="7">PRA1 family protein</fullName>
    </recommendedName>
</protein>
<reference evidence="8" key="1">
    <citation type="submission" date="2021-01" db="EMBL/GenBank/DDBJ databases">
        <title>Adiantum capillus-veneris genome.</title>
        <authorList>
            <person name="Fang Y."/>
            <person name="Liao Q."/>
        </authorList>
    </citation>
    <scope>NUCLEOTIDE SEQUENCE</scope>
    <source>
        <strain evidence="8">H3</strain>
        <tissue evidence="8">Leaf</tissue>
    </source>
</reference>
<organism evidence="8 9">
    <name type="scientific">Adiantum capillus-veneris</name>
    <name type="common">Maidenhair fern</name>
    <dbReference type="NCBI Taxonomy" id="13818"/>
    <lineage>
        <taxon>Eukaryota</taxon>
        <taxon>Viridiplantae</taxon>
        <taxon>Streptophyta</taxon>
        <taxon>Embryophyta</taxon>
        <taxon>Tracheophyta</taxon>
        <taxon>Polypodiopsida</taxon>
        <taxon>Polypodiidae</taxon>
        <taxon>Polypodiales</taxon>
        <taxon>Pteridineae</taxon>
        <taxon>Pteridaceae</taxon>
        <taxon>Vittarioideae</taxon>
        <taxon>Adiantum</taxon>
    </lineage>
</organism>
<keyword evidence="9" id="KW-1185">Reference proteome</keyword>
<feature type="transmembrane region" description="Helical" evidence="7">
    <location>
        <begin position="80"/>
        <end position="98"/>
    </location>
</feature>
<evidence type="ECO:0000256" key="2">
    <source>
        <dbReference type="ARBA" id="ARBA00004141"/>
    </source>
</evidence>
<evidence type="ECO:0000256" key="4">
    <source>
        <dbReference type="ARBA" id="ARBA00022692"/>
    </source>
</evidence>
<dbReference type="GO" id="GO:0016192">
    <property type="term" value="P:vesicle-mediated transport"/>
    <property type="evidence" value="ECO:0007669"/>
    <property type="project" value="UniProtKB-ARBA"/>
</dbReference>
<dbReference type="GO" id="GO:0005783">
    <property type="term" value="C:endoplasmic reticulum"/>
    <property type="evidence" value="ECO:0007669"/>
    <property type="project" value="UniProtKB-ARBA"/>
</dbReference>
<dbReference type="InterPro" id="IPR004895">
    <property type="entry name" value="Prenylated_rab_accept_PRA1"/>
</dbReference>
<dbReference type="AlphaFoldDB" id="A0A9D4ZJ63"/>
<gene>
    <name evidence="8" type="ORF">GOP47_0010912</name>
</gene>
<evidence type="ECO:0000256" key="6">
    <source>
        <dbReference type="ARBA" id="ARBA00023136"/>
    </source>
</evidence>
<feature type="transmembrane region" description="Helical" evidence="7">
    <location>
        <begin position="104"/>
        <end position="120"/>
    </location>
</feature>
<comment type="caution">
    <text evidence="8">The sequence shown here is derived from an EMBL/GenBank/DDBJ whole genome shotgun (WGS) entry which is preliminary data.</text>
</comment>
<dbReference type="PANTHER" id="PTHR19317:SF0">
    <property type="entry name" value="PRENYLATED RAB ACCEPTOR PROTEIN 1"/>
    <property type="match status" value="1"/>
</dbReference>
<name>A0A9D4ZJ63_ADICA</name>
<evidence type="ECO:0000313" key="8">
    <source>
        <dbReference type="EMBL" id="KAI5074951.1"/>
    </source>
</evidence>
<evidence type="ECO:0000256" key="3">
    <source>
        <dbReference type="ARBA" id="ARBA00006483"/>
    </source>
</evidence>
<evidence type="ECO:0000313" key="9">
    <source>
        <dbReference type="Proteomes" id="UP000886520"/>
    </source>
</evidence>
<keyword evidence="4 7" id="KW-0812">Transmembrane</keyword>
<comment type="subcellular location">
    <subcellularLocation>
        <location evidence="2 7">Membrane</location>
        <topology evidence="2 7">Multi-pass membrane protein</topology>
    </subcellularLocation>
</comment>
<dbReference type="GO" id="GO:0016020">
    <property type="term" value="C:membrane"/>
    <property type="evidence" value="ECO:0007669"/>
    <property type="project" value="UniProtKB-SubCell"/>
</dbReference>
<dbReference type="GO" id="GO:0005794">
    <property type="term" value="C:Golgi apparatus"/>
    <property type="evidence" value="ECO:0007669"/>
    <property type="project" value="TreeGrafter"/>
</dbReference>
<keyword evidence="5 7" id="KW-1133">Transmembrane helix</keyword>
<dbReference type="OrthoDB" id="63113at2759"/>
<feature type="transmembrane region" description="Helical" evidence="7">
    <location>
        <begin position="132"/>
        <end position="151"/>
    </location>
</feature>
<evidence type="ECO:0000256" key="7">
    <source>
        <dbReference type="RuleBase" id="RU363107"/>
    </source>
</evidence>
<dbReference type="PANTHER" id="PTHR19317">
    <property type="entry name" value="PRENYLATED RAB ACCEPTOR 1-RELATED"/>
    <property type="match status" value="1"/>
</dbReference>
<keyword evidence="7" id="KW-0813">Transport</keyword>
<proteinExistence type="inferred from homology"/>
<dbReference type="Proteomes" id="UP000886520">
    <property type="component" value="Chromosome 10"/>
</dbReference>
<accession>A0A9D4ZJ63</accession>
<comment type="similarity">
    <text evidence="3 7">Belongs to the PRA1 family.</text>
</comment>
<evidence type="ECO:0000256" key="1">
    <source>
        <dbReference type="ARBA" id="ARBA00002501"/>
    </source>
</evidence>
<dbReference type="EMBL" id="JABFUD020000010">
    <property type="protein sequence ID" value="KAI5074951.1"/>
    <property type="molecule type" value="Genomic_DNA"/>
</dbReference>
<comment type="function">
    <text evidence="1 7">May be involved in both secretory and endocytic intracellular trafficking in the endosomal/prevacuolar compartments.</text>
</comment>
<sequence length="202" mass="21879">MAGNSTLPIYQNSTTSTSAAPPSSTSYVASAKAFMGEIAEAGKTALARQRPWSEVLDKDCFSKPDSIADATSRMKQNLSYFRFNYAVVSAVIVFIGLLWHPGSLIILMLLAAAWFYLYVSRTEPVVFFGRAFSAREVLVILGVVTFGAVLFTSTGSTILTSLVMAAALLAVHAAFRTPDDLFLEEPVNVTQKNFGYQPLTTV</sequence>
<evidence type="ECO:0000256" key="5">
    <source>
        <dbReference type="ARBA" id="ARBA00022989"/>
    </source>
</evidence>
<keyword evidence="6 7" id="KW-0472">Membrane</keyword>